<comment type="caution">
    <text evidence="3">The sequence shown here is derived from an EMBL/GenBank/DDBJ whole genome shotgun (WGS) entry which is preliminary data.</text>
</comment>
<reference evidence="3 4" key="1">
    <citation type="submission" date="2018-10" db="EMBL/GenBank/DDBJ databases">
        <title>Draft Genome Sequence of Anaerotignum sp. KCTC 15736.</title>
        <authorList>
            <person name="Choi S.H."/>
            <person name="Kim J.S."/>
            <person name="Kang S.W."/>
            <person name="Lee J.S."/>
            <person name="Park S.H."/>
        </authorList>
    </citation>
    <scope>NUCLEOTIDE SEQUENCE [LARGE SCALE GENOMIC DNA]</scope>
    <source>
        <strain evidence="3 4">KCTC 15736</strain>
    </source>
</reference>
<evidence type="ECO:0000256" key="1">
    <source>
        <dbReference type="SAM" id="Phobius"/>
    </source>
</evidence>
<dbReference type="AlphaFoldDB" id="A0A401LE34"/>
<keyword evidence="1" id="KW-0812">Transmembrane</keyword>
<dbReference type="Pfam" id="PF17032">
    <property type="entry name" value="Zn_ribbon_15"/>
    <property type="match status" value="1"/>
</dbReference>
<dbReference type="EMBL" id="BHVZ01000004">
    <property type="protein sequence ID" value="GCB29831.1"/>
    <property type="molecule type" value="Genomic_DNA"/>
</dbReference>
<organism evidence="3 4">
    <name type="scientific">Anaerotignum faecicola</name>
    <dbReference type="NCBI Taxonomy" id="2358141"/>
    <lineage>
        <taxon>Bacteria</taxon>
        <taxon>Bacillati</taxon>
        <taxon>Bacillota</taxon>
        <taxon>Clostridia</taxon>
        <taxon>Lachnospirales</taxon>
        <taxon>Anaerotignaceae</taxon>
        <taxon>Anaerotignum</taxon>
    </lineage>
</organism>
<accession>A0A401LE34</accession>
<protein>
    <submittedName>
        <fullName evidence="3">Zinc ribbon domain-containing protein</fullName>
    </submittedName>
</protein>
<feature type="transmembrane region" description="Helical" evidence="1">
    <location>
        <begin position="29"/>
        <end position="49"/>
    </location>
</feature>
<keyword evidence="1" id="KW-1133">Transmembrane helix</keyword>
<dbReference type="OrthoDB" id="4377018at2"/>
<keyword evidence="1" id="KW-0472">Membrane</keyword>
<sequence length="124" mass="14224">MFFIGGIFQGKKEFEHFRQTIVCKKCGRLCSISVFMTYTCFSFFFIPLFKWGKQYYAVSNCCHTIYAIDAELGKAIEHGESVTLREEDLTIAGMGQAQEIHCPDCGYLLSQEYAYCPKCGRKIH</sequence>
<dbReference type="PANTHER" id="PTHR36718">
    <property type="entry name" value="OS05G0435400 PROTEIN"/>
    <property type="match status" value="1"/>
</dbReference>
<dbReference type="PANTHER" id="PTHR36718:SF1">
    <property type="entry name" value="DOUBLE ZINC RIBBON PROTEIN MJ0416"/>
    <property type="match status" value="1"/>
</dbReference>
<keyword evidence="4" id="KW-1185">Reference proteome</keyword>
<evidence type="ECO:0000313" key="3">
    <source>
        <dbReference type="EMBL" id="GCB29831.1"/>
    </source>
</evidence>
<name>A0A401LE34_9FIRM</name>
<dbReference type="InterPro" id="IPR053281">
    <property type="entry name" value="Double_zinc_ribbon"/>
</dbReference>
<gene>
    <name evidence="3" type="ORF">KGMB03357_14920</name>
</gene>
<feature type="domain" description="Zinc-ribbon 15" evidence="2">
    <location>
        <begin position="21"/>
        <end position="120"/>
    </location>
</feature>
<proteinExistence type="predicted"/>
<evidence type="ECO:0000313" key="4">
    <source>
        <dbReference type="Proteomes" id="UP000287361"/>
    </source>
</evidence>
<dbReference type="InterPro" id="IPR031493">
    <property type="entry name" value="Zinc_ribbon_15"/>
</dbReference>
<dbReference type="Proteomes" id="UP000287361">
    <property type="component" value="Unassembled WGS sequence"/>
</dbReference>
<evidence type="ECO:0000259" key="2">
    <source>
        <dbReference type="Pfam" id="PF17032"/>
    </source>
</evidence>